<accession>A0A6N4WIH9</accession>
<keyword evidence="1" id="KW-1133">Transmembrane helix</keyword>
<dbReference type="Proteomes" id="UP000467249">
    <property type="component" value="Chromosome"/>
</dbReference>
<feature type="transmembrane region" description="Helical" evidence="1">
    <location>
        <begin position="28"/>
        <end position="50"/>
    </location>
</feature>
<name>A0A6N4WIH9_9MYCO</name>
<evidence type="ECO:0000313" key="3">
    <source>
        <dbReference type="Proteomes" id="UP000467249"/>
    </source>
</evidence>
<keyword evidence="1" id="KW-0472">Membrane</keyword>
<keyword evidence="1" id="KW-0812">Transmembrane</keyword>
<feature type="transmembrane region" description="Helical" evidence="1">
    <location>
        <begin position="56"/>
        <end position="81"/>
    </location>
</feature>
<evidence type="ECO:0000256" key="1">
    <source>
        <dbReference type="SAM" id="Phobius"/>
    </source>
</evidence>
<dbReference type="AlphaFoldDB" id="A0A6N4WIH9"/>
<organism evidence="2 3">
    <name type="scientific">Mycolicibacterium anyangense</name>
    <dbReference type="NCBI Taxonomy" id="1431246"/>
    <lineage>
        <taxon>Bacteria</taxon>
        <taxon>Bacillati</taxon>
        <taxon>Actinomycetota</taxon>
        <taxon>Actinomycetes</taxon>
        <taxon>Mycobacteriales</taxon>
        <taxon>Mycobacteriaceae</taxon>
        <taxon>Mycolicibacterium</taxon>
    </lineage>
</organism>
<reference evidence="2 3" key="1">
    <citation type="journal article" date="2019" name="Emerg. Microbes Infect.">
        <title>Comprehensive subspecies identification of 175 nontuberculous mycobacteria species based on 7547 genomic profiles.</title>
        <authorList>
            <person name="Matsumoto Y."/>
            <person name="Kinjo T."/>
            <person name="Motooka D."/>
            <person name="Nabeya D."/>
            <person name="Jung N."/>
            <person name="Uechi K."/>
            <person name="Horii T."/>
            <person name="Iida T."/>
            <person name="Fujita J."/>
            <person name="Nakamura S."/>
        </authorList>
    </citation>
    <scope>NUCLEOTIDE SEQUENCE [LARGE SCALE GENOMIC DNA]</scope>
    <source>
        <strain evidence="2 3">JCM 30275</strain>
    </source>
</reference>
<proteinExistence type="predicted"/>
<evidence type="ECO:0000313" key="2">
    <source>
        <dbReference type="EMBL" id="BBZ80037.1"/>
    </source>
</evidence>
<feature type="transmembrane region" description="Helical" evidence="1">
    <location>
        <begin position="102"/>
        <end position="127"/>
    </location>
</feature>
<dbReference type="KEGG" id="many:MANY_53740"/>
<feature type="transmembrane region" description="Helical" evidence="1">
    <location>
        <begin position="133"/>
        <end position="156"/>
    </location>
</feature>
<gene>
    <name evidence="2" type="ORF">MANY_53740</name>
</gene>
<protein>
    <submittedName>
        <fullName evidence="2">Uncharacterized protein</fullName>
    </submittedName>
</protein>
<dbReference type="EMBL" id="AP022620">
    <property type="protein sequence ID" value="BBZ80037.1"/>
    <property type="molecule type" value="Genomic_DNA"/>
</dbReference>
<dbReference type="RefSeq" id="WP_163807334.1">
    <property type="nucleotide sequence ID" value="NZ_AP022620.1"/>
</dbReference>
<keyword evidence="3" id="KW-1185">Reference proteome</keyword>
<sequence>MASKASVRPVVRAHFDTLRDDRSGEIRMLDLVLFAGVPVVAGLALGIFEFRMKDTAAVLAGLAVFTALLFGLVIFVFQLRVQIKDDGRDRDRPRLASLIDETFANVTYSVVIGIVTTVVGVVAAAMADKDAGAPIWISAVLAALGLHLVLTILMCLKRVHSAYQQLRA</sequence>